<evidence type="ECO:0000256" key="4">
    <source>
        <dbReference type="ARBA" id="ARBA00022824"/>
    </source>
</evidence>
<evidence type="ECO:0000313" key="11">
    <source>
        <dbReference type="RefSeq" id="XP_035696274.1"/>
    </source>
</evidence>
<keyword evidence="10" id="KW-1185">Reference proteome</keyword>
<dbReference type="GeneID" id="118429761"/>
<dbReference type="KEGG" id="bfo:118429761"/>
<evidence type="ECO:0000256" key="5">
    <source>
        <dbReference type="ARBA" id="ARBA00022968"/>
    </source>
</evidence>
<comment type="subcellular location">
    <subcellularLocation>
        <location evidence="1">Endoplasmic reticulum membrane</location>
        <topology evidence="1">Single-pass type II membrane protein</topology>
    </subcellularLocation>
</comment>
<keyword evidence="3" id="KW-0812">Transmembrane</keyword>
<dbReference type="AlphaFoldDB" id="A0A9J7NA09"/>
<keyword evidence="5" id="KW-0735">Signal-anchor</keyword>
<dbReference type="GO" id="GO:0005789">
    <property type="term" value="C:endoplasmic reticulum membrane"/>
    <property type="evidence" value="ECO:0007669"/>
    <property type="project" value="UniProtKB-SubCell"/>
</dbReference>
<dbReference type="Proteomes" id="UP000001554">
    <property type="component" value="Chromosome 13"/>
</dbReference>
<dbReference type="InterPro" id="IPR029244">
    <property type="entry name" value="FAM69_N"/>
</dbReference>
<dbReference type="OMA" id="CNICEDI"/>
<evidence type="ECO:0000259" key="9">
    <source>
        <dbReference type="SMART" id="SM01299"/>
    </source>
</evidence>
<evidence type="ECO:0000256" key="6">
    <source>
        <dbReference type="ARBA" id="ARBA00022989"/>
    </source>
</evidence>
<dbReference type="OrthoDB" id="8543887at2759"/>
<evidence type="ECO:0000256" key="1">
    <source>
        <dbReference type="ARBA" id="ARBA00004648"/>
    </source>
</evidence>
<organism evidence="10 11">
    <name type="scientific">Branchiostoma floridae</name>
    <name type="common">Florida lancelet</name>
    <name type="synonym">Amphioxus</name>
    <dbReference type="NCBI Taxonomy" id="7739"/>
    <lineage>
        <taxon>Eukaryota</taxon>
        <taxon>Metazoa</taxon>
        <taxon>Chordata</taxon>
        <taxon>Cephalochordata</taxon>
        <taxon>Leptocardii</taxon>
        <taxon>Amphioxiformes</taxon>
        <taxon>Branchiostomatidae</taxon>
        <taxon>Branchiostoma</taxon>
    </lineage>
</organism>
<accession>A0A9J7NA09</accession>
<dbReference type="PANTHER" id="PTHR21093:SF2">
    <property type="entry name" value="DIVERGENT PROTEIN KINASE DOMAIN 1C"/>
    <property type="match status" value="1"/>
</dbReference>
<evidence type="ECO:0000256" key="2">
    <source>
        <dbReference type="ARBA" id="ARBA00006338"/>
    </source>
</evidence>
<keyword evidence="7" id="KW-0472">Membrane</keyword>
<dbReference type="RefSeq" id="XP_035696274.1">
    <property type="nucleotide sequence ID" value="XM_035840381.1"/>
</dbReference>
<reference evidence="10" key="1">
    <citation type="journal article" date="2020" name="Nat. Ecol. Evol.">
        <title>Deeply conserved synteny resolves early events in vertebrate evolution.</title>
        <authorList>
            <person name="Simakov O."/>
            <person name="Marletaz F."/>
            <person name="Yue J.X."/>
            <person name="O'Connell B."/>
            <person name="Jenkins J."/>
            <person name="Brandt A."/>
            <person name="Calef R."/>
            <person name="Tung C.H."/>
            <person name="Huang T.K."/>
            <person name="Schmutz J."/>
            <person name="Satoh N."/>
            <person name="Yu J.K."/>
            <person name="Putnam N.H."/>
            <person name="Green R.E."/>
            <person name="Rokhsar D.S."/>
        </authorList>
    </citation>
    <scope>NUCLEOTIDE SEQUENCE [LARGE SCALE GENOMIC DNA]</scope>
    <source>
        <strain evidence="10">S238N-H82</strain>
    </source>
</reference>
<reference evidence="11" key="2">
    <citation type="submission" date="2025-08" db="UniProtKB">
        <authorList>
            <consortium name="RefSeq"/>
        </authorList>
    </citation>
    <scope>IDENTIFICATION</scope>
    <source>
        <strain evidence="11">S238N-H82</strain>
        <tissue evidence="11">Testes</tissue>
    </source>
</reference>
<dbReference type="SMART" id="SM01299">
    <property type="entry name" value="PIP49_N"/>
    <property type="match status" value="1"/>
</dbReference>
<sequence>MPRKRSWRRLCKFFVAGLLGFVLLAVLLVFTKYITHQCTEQEARDALRELCEEYARNRVTGNLCPDLCTAHSIIFQECLNYRKGKRVILAEWSTKKVILKSQYSHLHEYNSMIAKYTNEEGKVVTSQPDMATFLMVVKNPLRTMFQEDATYSTVRETVRKMWNMPWEHHETMSVAAMESLWALLQQEEYLLMQYFKGNKHFPKIYGSCGHFYVMEYTPTGDTLSPQLFSHKTVEGIFKSGTDWEDRAKLALSFLTFIEDLDTFYTEPLHLCDVKNKNYGVSEDLTIRAIDVDMAFFETKNAENSAGTGKLHEKRRL</sequence>
<dbReference type="Pfam" id="PF14875">
    <property type="entry name" value="PIP49_N"/>
    <property type="match status" value="1"/>
</dbReference>
<dbReference type="PANTHER" id="PTHR21093">
    <property type="entry name" value="DIVERGENT PROTEIN KINASE DOMAIN 1C-RELATED"/>
    <property type="match status" value="1"/>
</dbReference>
<dbReference type="InterPro" id="IPR022049">
    <property type="entry name" value="FAM69_kinase_dom"/>
</dbReference>
<keyword evidence="8" id="KW-1015">Disulfide bond</keyword>
<evidence type="ECO:0000256" key="8">
    <source>
        <dbReference type="ARBA" id="ARBA00023157"/>
    </source>
</evidence>
<dbReference type="Pfam" id="PF12260">
    <property type="entry name" value="PIP49_C"/>
    <property type="match status" value="1"/>
</dbReference>
<evidence type="ECO:0000256" key="7">
    <source>
        <dbReference type="ARBA" id="ARBA00023136"/>
    </source>
</evidence>
<evidence type="ECO:0000313" key="10">
    <source>
        <dbReference type="Proteomes" id="UP000001554"/>
    </source>
</evidence>
<evidence type="ECO:0000256" key="3">
    <source>
        <dbReference type="ARBA" id="ARBA00022692"/>
    </source>
</evidence>
<name>A0A9J7NA09_BRAFL</name>
<feature type="domain" description="FAM69 N-terminal" evidence="9">
    <location>
        <begin position="3"/>
        <end position="164"/>
    </location>
</feature>
<protein>
    <submittedName>
        <fullName evidence="11">Divergent protein kinase domain 1C-like</fullName>
    </submittedName>
</protein>
<keyword evidence="6" id="KW-1133">Transmembrane helix</keyword>
<comment type="similarity">
    <text evidence="2">Belongs to the DIPK family.</text>
</comment>
<keyword evidence="4" id="KW-0256">Endoplasmic reticulum</keyword>
<gene>
    <name evidence="11" type="primary">LOC118429761</name>
</gene>
<proteinExistence type="inferred from homology"/>